<feature type="compositionally biased region" description="Basic and acidic residues" evidence="2">
    <location>
        <begin position="1035"/>
        <end position="1051"/>
    </location>
</feature>
<dbReference type="Pfam" id="PF07727">
    <property type="entry name" value="RVT_2"/>
    <property type="match status" value="1"/>
</dbReference>
<dbReference type="InterPro" id="IPR001584">
    <property type="entry name" value="Integrase_cat-core"/>
</dbReference>
<feature type="compositionally biased region" description="Polar residues" evidence="2">
    <location>
        <begin position="918"/>
        <end position="929"/>
    </location>
</feature>
<dbReference type="GO" id="GO:0004190">
    <property type="term" value="F:aspartic-type endopeptidase activity"/>
    <property type="evidence" value="ECO:0007669"/>
    <property type="project" value="UniProtKB-KW"/>
</dbReference>
<proteinExistence type="predicted"/>
<keyword evidence="1" id="KW-0645">Protease</keyword>
<dbReference type="Gene3D" id="3.30.420.10">
    <property type="entry name" value="Ribonuclease H-like superfamily/Ribonuclease H"/>
    <property type="match status" value="1"/>
</dbReference>
<feature type="compositionally biased region" description="Gly residues" evidence="2">
    <location>
        <begin position="212"/>
        <end position="224"/>
    </location>
</feature>
<feature type="region of interest" description="Disordered" evidence="2">
    <location>
        <begin position="767"/>
        <end position="802"/>
    </location>
</feature>
<feature type="region of interest" description="Disordered" evidence="2">
    <location>
        <begin position="969"/>
        <end position="1051"/>
    </location>
</feature>
<dbReference type="PROSITE" id="PS50994">
    <property type="entry name" value="INTEGRASE"/>
    <property type="match status" value="1"/>
</dbReference>
<evidence type="ECO:0000313" key="4">
    <source>
        <dbReference type="EMBL" id="KAE9332399.1"/>
    </source>
</evidence>
<evidence type="ECO:0000256" key="1">
    <source>
        <dbReference type="ARBA" id="ARBA00022750"/>
    </source>
</evidence>
<feature type="region of interest" description="Disordered" evidence="2">
    <location>
        <begin position="911"/>
        <end position="932"/>
    </location>
</feature>
<dbReference type="SUPFAM" id="SSF53098">
    <property type="entry name" value="Ribonuclease H-like"/>
    <property type="match status" value="1"/>
</dbReference>
<feature type="region of interest" description="Disordered" evidence="2">
    <location>
        <begin position="205"/>
        <end position="243"/>
    </location>
</feature>
<dbReference type="InterPro" id="IPR012337">
    <property type="entry name" value="RNaseH-like_sf"/>
</dbReference>
<dbReference type="Proteomes" id="UP000434957">
    <property type="component" value="Unassembled WGS sequence"/>
</dbReference>
<dbReference type="InterPro" id="IPR043502">
    <property type="entry name" value="DNA/RNA_pol_sf"/>
</dbReference>
<dbReference type="Pfam" id="PF13976">
    <property type="entry name" value="gag_pre-integrs"/>
    <property type="match status" value="1"/>
</dbReference>
<feature type="compositionally biased region" description="Polar residues" evidence="2">
    <location>
        <begin position="790"/>
        <end position="802"/>
    </location>
</feature>
<comment type="caution">
    <text evidence="4">The sequence shown here is derived from an EMBL/GenBank/DDBJ whole genome shotgun (WGS) entry which is preliminary data.</text>
</comment>
<reference evidence="4 5" key="1">
    <citation type="submission" date="2018-08" db="EMBL/GenBank/DDBJ databases">
        <title>Genomic investigation of the strawberry pathogen Phytophthora fragariae indicates pathogenicity is determined by transcriptional variation in three key races.</title>
        <authorList>
            <person name="Adams T.M."/>
            <person name="Armitage A.D."/>
            <person name="Sobczyk M.K."/>
            <person name="Bates H.J."/>
            <person name="Dunwell J.M."/>
            <person name="Nellist C.F."/>
            <person name="Harrison R.J."/>
        </authorList>
    </citation>
    <scope>NUCLEOTIDE SEQUENCE [LARGE SCALE GENOMIC DNA]</scope>
    <source>
        <strain evidence="4 5">SCRP333</strain>
    </source>
</reference>
<evidence type="ECO:0000256" key="2">
    <source>
        <dbReference type="SAM" id="MobiDB-lite"/>
    </source>
</evidence>
<dbReference type="InterPro" id="IPR013103">
    <property type="entry name" value="RVT_2"/>
</dbReference>
<name>A0A6A4EZ69_9STRA</name>
<dbReference type="InterPro" id="IPR036397">
    <property type="entry name" value="RNaseH_sf"/>
</dbReference>
<dbReference type="PANTHER" id="PTHR11439">
    <property type="entry name" value="GAG-POL-RELATED RETROTRANSPOSON"/>
    <property type="match status" value="1"/>
</dbReference>
<dbReference type="EMBL" id="QXFT01000967">
    <property type="protein sequence ID" value="KAE9332399.1"/>
    <property type="molecule type" value="Genomic_DNA"/>
</dbReference>
<dbReference type="Pfam" id="PF14223">
    <property type="entry name" value="Retrotran_gag_2"/>
    <property type="match status" value="1"/>
</dbReference>
<dbReference type="SUPFAM" id="SSF56672">
    <property type="entry name" value="DNA/RNA polymerases"/>
    <property type="match status" value="1"/>
</dbReference>
<organism evidence="4 5">
    <name type="scientific">Phytophthora rubi</name>
    <dbReference type="NCBI Taxonomy" id="129364"/>
    <lineage>
        <taxon>Eukaryota</taxon>
        <taxon>Sar</taxon>
        <taxon>Stramenopiles</taxon>
        <taxon>Oomycota</taxon>
        <taxon>Peronosporomycetes</taxon>
        <taxon>Peronosporales</taxon>
        <taxon>Peronosporaceae</taxon>
        <taxon>Phytophthora</taxon>
    </lineage>
</organism>
<feature type="compositionally biased region" description="Basic and acidic residues" evidence="2">
    <location>
        <begin position="226"/>
        <end position="236"/>
    </location>
</feature>
<evidence type="ECO:0000313" key="5">
    <source>
        <dbReference type="Proteomes" id="UP000434957"/>
    </source>
</evidence>
<dbReference type="InterPro" id="IPR054722">
    <property type="entry name" value="PolX-like_BBD"/>
</dbReference>
<feature type="compositionally biased region" description="Acidic residues" evidence="2">
    <location>
        <begin position="294"/>
        <end position="310"/>
    </location>
</feature>
<gene>
    <name evidence="4" type="ORF">PR003_g14538</name>
</gene>
<sequence>MTEPLKYTSEGVPKNWDGKDWQQYKWAMQIVFKKKKLLDIVDGDVVRSSLTSNETEEEFDDKQLTITQIIGMSLPGDIFHQVRDKDTGTAMWKALCVIYESRANRTTMAHRAESIRHELEMLKLTHGGDVNQHMSKMFNLRAELLSLNYQFDDITMVELMLNSLPHQYEFESLKSGVRYNSADTFVTPERVRELIRVADSRQKAYNVKSGAGQRGKNGGNGGGSKPKIDEKQHDGKSNNSQKKKLRKCFICESPDHLRADCPDRSTSAGVARPKESEQKRKPRGNVTILRDDSESSDLEDTASDLEDTDEDVQEVTAGLDAMAIDAGIEVAVSEAIPGDESADVVVEGEEFDEPAANMDSGWWYFDTAANVHITGNRAYYSSFGDDVTQSRSVHGVTPALATRIAGVGTVCLVTEVNNEPAVVYLSDVFYVPGAEYGLFSPGLAAEQGFDFNYERETMNFLITDQDQTVIVATPHDATWRFHVTHPPNAENLIPRDHFLANFTAAEGVATLERWHERLAHTCPQYLKTTADKGLVRGMMLTRRQLGACDACHIGKQKKKSHRKKLDRKLKKPNQVVYADLLIPSKDNGTRYEAVLVILDGFSRFLTIHLLTSKDSSVVNKHMMEYVMWAERQSGRSRNGIERIVFNVQQVLTDKGGEFVNDAMKNWVYNKGTEGIPYEMMFGVKPDVHHIRKFGSLAYVHVPVTPGRRKHHANAKLGYVLGYAEDVVGCKVFFPDERTAKFVPDLRVAEDVMYRDRYDVLPEDSDLESLEFKPSSDSMDESNSSERTETLVLNSSRPEMNQSENTVAASVLDETMNLQSMELEGGNVCAATEHGGPGSVADDEDGDFAVEVSGGATTADIGGVTAAMPSEVFEGKADLETGIADSAERAVSIEQAIDMAESLRSELLQLMQSREPGSRRSSTPVPTSLASCDGSESVAAACGSIMEQDLGGEDERMDTEVDDLKGEAAVSVADEDDSGQSETEYILTPTEVVDASALMPPRQTGKRSQRDETRSEEARVEREAEKPEASKQLSHPRQEGRPIRASDVKIPRNHRETLRSKYANFFLMAELEEMAALKAKSVIQEIDSSEMPEDAKPIRTGWVYSTKSDHQGYVIRFKARIVAFGNHQRPGIDFRETFSPVARMSSFRMLVALAAALGLDLYGGDINTAYLNAVLKIRQYLQSIDGFPCEIDGHVYVVLKALYGLRQSGREWNSELNQWLLDRGYLRSLTEPCLYYRFEGNTIMLVLIYVDDILVATNDEESKKALFNDLDKAYGIKDQGLLTDYLGVEVYQTAEQITIRQSKYAREILERFGYGNAHSVGNPMEVNARLVPSTDGEESDTSFPYREAIGMLMYLATSTRPDLAYALGQLSRFVANPTSKHVGAVKRVLRYLAGTLDYGITYERQHNAARTVVLEGYCDSDWANDAETRKSTTGFVFTLAGGAISWMSRRQSIVALSTAEAEYVAACEATMEAVAESNILQEILPKRAVKLRIGIDNQAAHTMATNPTYSRRTRHIELRWHYVREQVEKGAVKMHKVKGDVNPADTFTKPLDKRRLNTLLDQVGVGDAE</sequence>
<keyword evidence="1" id="KW-0378">Hydrolase</keyword>
<feature type="region of interest" description="Disordered" evidence="2">
    <location>
        <begin position="259"/>
        <end position="310"/>
    </location>
</feature>
<feature type="domain" description="Integrase catalytic" evidence="3">
    <location>
        <begin position="568"/>
        <end position="673"/>
    </location>
</feature>
<dbReference type="InterPro" id="IPR025724">
    <property type="entry name" value="GAG-pre-integrase_dom"/>
</dbReference>
<keyword evidence="1" id="KW-0064">Aspartyl protease</keyword>
<dbReference type="InterPro" id="IPR057670">
    <property type="entry name" value="SH3_retrovirus"/>
</dbReference>
<evidence type="ECO:0000259" key="3">
    <source>
        <dbReference type="PROSITE" id="PS50994"/>
    </source>
</evidence>
<dbReference type="GO" id="GO:0015074">
    <property type="term" value="P:DNA integration"/>
    <property type="evidence" value="ECO:0007669"/>
    <property type="project" value="InterPro"/>
</dbReference>
<feature type="compositionally biased region" description="Basic and acidic residues" evidence="2">
    <location>
        <begin position="1007"/>
        <end position="1028"/>
    </location>
</feature>
<protein>
    <recommendedName>
        <fullName evidence="3">Integrase catalytic domain-containing protein</fullName>
    </recommendedName>
</protein>
<dbReference type="Pfam" id="PF25597">
    <property type="entry name" value="SH3_retrovirus"/>
    <property type="match status" value="1"/>
</dbReference>
<accession>A0A6A4EZ69</accession>
<dbReference type="PANTHER" id="PTHR11439:SF491">
    <property type="entry name" value="INTEGRASE CATALYTIC DOMAIN-CONTAINING PROTEIN"/>
    <property type="match status" value="1"/>
</dbReference>
<keyword evidence="5" id="KW-1185">Reference proteome</keyword>
<dbReference type="Pfam" id="PF22936">
    <property type="entry name" value="Pol_BBD"/>
    <property type="match status" value="1"/>
</dbReference>
<dbReference type="GO" id="GO:0003676">
    <property type="term" value="F:nucleic acid binding"/>
    <property type="evidence" value="ECO:0007669"/>
    <property type="project" value="InterPro"/>
</dbReference>
<dbReference type="CDD" id="cd09272">
    <property type="entry name" value="RNase_HI_RT_Ty1"/>
    <property type="match status" value="1"/>
</dbReference>